<evidence type="ECO:0000256" key="6">
    <source>
        <dbReference type="SAM" id="Phobius"/>
    </source>
</evidence>
<dbReference type="Proteomes" id="UP001460270">
    <property type="component" value="Unassembled WGS sequence"/>
</dbReference>
<reference evidence="8" key="1">
    <citation type="submission" date="2024-04" db="EMBL/GenBank/DDBJ databases">
        <title>Salinicola lusitanus LLJ914,a marine bacterium isolated from the Okinawa Trough.</title>
        <authorList>
            <person name="Li J."/>
        </authorList>
    </citation>
    <scope>NUCLEOTIDE SEQUENCE [LARGE SCALE GENOMIC DNA]</scope>
</reference>
<evidence type="ECO:0000256" key="3">
    <source>
        <dbReference type="ARBA" id="ARBA00022771"/>
    </source>
</evidence>
<evidence type="ECO:0000256" key="2">
    <source>
        <dbReference type="ARBA" id="ARBA00022723"/>
    </source>
</evidence>
<keyword evidence="8" id="KW-1185">Reference proteome</keyword>
<name>A0AAW0MRK7_9GOBI</name>
<evidence type="ECO:0000313" key="8">
    <source>
        <dbReference type="Proteomes" id="UP001460270"/>
    </source>
</evidence>
<feature type="transmembrane region" description="Helical" evidence="6">
    <location>
        <begin position="15"/>
        <end position="33"/>
    </location>
</feature>
<evidence type="ECO:0000256" key="5">
    <source>
        <dbReference type="ARBA" id="ARBA00023242"/>
    </source>
</evidence>
<keyword evidence="6" id="KW-1133">Transmembrane helix</keyword>
<comment type="caution">
    <text evidence="7">The sequence shown here is derived from an EMBL/GenBank/DDBJ whole genome shotgun (WGS) entry which is preliminary data.</text>
</comment>
<dbReference type="PANTHER" id="PTHR46481:SF10">
    <property type="entry name" value="ZINC FINGER BED DOMAIN-CONTAINING PROTEIN 39"/>
    <property type="match status" value="1"/>
</dbReference>
<keyword evidence="6" id="KW-0812">Transmembrane</keyword>
<dbReference type="InterPro" id="IPR052035">
    <property type="entry name" value="ZnF_BED_domain_contain"/>
</dbReference>
<dbReference type="EMBL" id="JBBPFD010000020">
    <property type="protein sequence ID" value="KAK7883838.1"/>
    <property type="molecule type" value="Genomic_DNA"/>
</dbReference>
<evidence type="ECO:0000256" key="1">
    <source>
        <dbReference type="ARBA" id="ARBA00004123"/>
    </source>
</evidence>
<keyword evidence="2" id="KW-0479">Metal-binding</keyword>
<dbReference type="SUPFAM" id="SSF53098">
    <property type="entry name" value="Ribonuclease H-like"/>
    <property type="match status" value="1"/>
</dbReference>
<gene>
    <name evidence="7" type="ORF">WMY93_026961</name>
</gene>
<keyword evidence="3" id="KW-0863">Zinc-finger</keyword>
<proteinExistence type="predicted"/>
<dbReference type="GO" id="GO:0005634">
    <property type="term" value="C:nucleus"/>
    <property type="evidence" value="ECO:0007669"/>
    <property type="project" value="UniProtKB-SubCell"/>
</dbReference>
<organism evidence="7 8">
    <name type="scientific">Mugilogobius chulae</name>
    <name type="common">yellowstripe goby</name>
    <dbReference type="NCBI Taxonomy" id="88201"/>
    <lineage>
        <taxon>Eukaryota</taxon>
        <taxon>Metazoa</taxon>
        <taxon>Chordata</taxon>
        <taxon>Craniata</taxon>
        <taxon>Vertebrata</taxon>
        <taxon>Euteleostomi</taxon>
        <taxon>Actinopterygii</taxon>
        <taxon>Neopterygii</taxon>
        <taxon>Teleostei</taxon>
        <taxon>Neoteleostei</taxon>
        <taxon>Acanthomorphata</taxon>
        <taxon>Gobiaria</taxon>
        <taxon>Gobiiformes</taxon>
        <taxon>Gobioidei</taxon>
        <taxon>Gobiidae</taxon>
        <taxon>Gobionellinae</taxon>
        <taxon>Mugilogobius</taxon>
    </lineage>
</organism>
<dbReference type="GO" id="GO:0008270">
    <property type="term" value="F:zinc ion binding"/>
    <property type="evidence" value="ECO:0007669"/>
    <property type="project" value="UniProtKB-KW"/>
</dbReference>
<dbReference type="AlphaFoldDB" id="A0AAW0MRK7"/>
<protein>
    <submittedName>
        <fullName evidence="7">Uncharacterized protein</fullName>
    </submittedName>
</protein>
<evidence type="ECO:0000256" key="4">
    <source>
        <dbReference type="ARBA" id="ARBA00022833"/>
    </source>
</evidence>
<accession>A0AAW0MRK7</accession>
<comment type="subcellular location">
    <subcellularLocation>
        <location evidence="1">Nucleus</location>
    </subcellularLocation>
</comment>
<keyword evidence="6" id="KW-0472">Membrane</keyword>
<dbReference type="InterPro" id="IPR012337">
    <property type="entry name" value="RNaseH-like_sf"/>
</dbReference>
<sequence length="208" mass="23366">MEDEENAAGPSCAGAIPANLLVLLLALLLAHVLKLDRKVWICPLSGWWNTVKTMINELYEETKENTKEDLKKVDTVCLTTDMWSSIDMDGYLCVTAHFVMPESKLDTVILGVSHFAQSLASILQRLMENWGIAEKVNCMVTDNAANMKLSVQLLNLRHVPCFATHEFIVKKALDQTLALNEIRNKSRQVVGLFRSSSKRRTNSLKCKC</sequence>
<keyword evidence="5" id="KW-0539">Nucleus</keyword>
<dbReference type="PANTHER" id="PTHR46481">
    <property type="entry name" value="ZINC FINGER BED DOMAIN-CONTAINING PROTEIN 4"/>
    <property type="match status" value="1"/>
</dbReference>
<evidence type="ECO:0000313" key="7">
    <source>
        <dbReference type="EMBL" id="KAK7883838.1"/>
    </source>
</evidence>
<keyword evidence="4" id="KW-0862">Zinc</keyword>